<comment type="caution">
    <text evidence="1">The sequence shown here is derived from an EMBL/GenBank/DDBJ whole genome shotgun (WGS) entry which is preliminary data.</text>
</comment>
<accession>A0ABR4CPQ6</accession>
<evidence type="ECO:0000313" key="1">
    <source>
        <dbReference type="EMBL" id="KAL2071713.1"/>
    </source>
</evidence>
<gene>
    <name evidence="1" type="ORF">VTL71DRAFT_12948</name>
</gene>
<dbReference type="Proteomes" id="UP001595075">
    <property type="component" value="Unassembled WGS sequence"/>
</dbReference>
<organism evidence="1 2">
    <name type="scientific">Oculimacula yallundae</name>
    <dbReference type="NCBI Taxonomy" id="86028"/>
    <lineage>
        <taxon>Eukaryota</taxon>
        <taxon>Fungi</taxon>
        <taxon>Dikarya</taxon>
        <taxon>Ascomycota</taxon>
        <taxon>Pezizomycotina</taxon>
        <taxon>Leotiomycetes</taxon>
        <taxon>Helotiales</taxon>
        <taxon>Ploettnerulaceae</taxon>
        <taxon>Oculimacula</taxon>
    </lineage>
</organism>
<name>A0ABR4CPQ6_9HELO</name>
<dbReference type="PANTHER" id="PTHR33112:SF1">
    <property type="entry name" value="HETEROKARYON INCOMPATIBILITY DOMAIN-CONTAINING PROTEIN"/>
    <property type="match status" value="1"/>
</dbReference>
<sequence length="390" mass="43925">MSDSRKRKRAGSEASGVTVRPCKDGRFNLQSAGSAANLSSPLSQLCLRCSQIDFDSFIEPGWHYDPSIDLSQMSSMDSASCVLCKLLDNQTPKTRNSLSRFEMKFRPSDNHWTARTHCDSYMSCRGMWGALAHLVLQRPNKKVIRRLQCDSIDFGIVREWMKNCHNNHKTSCGRVERAQNRIEELQYQVGMMDGIYKKSELTIITAAGDDPSYGLPGEMYCCETLDLPFEGQDYSSLRDFQSLYRDGRYGSTGTRAGYFPHGVGNQQWSILDRITEYSKRSLAKDTDTLNGFMGILRVFGTQLGLQHLQGIPFLPPRPLKYLEPPTPDQAEHALAGGFIAGLLWQPESPTSRRNEFPSWCPGQAGTDRAIGLAKHKTGRTLRKTIFWISN</sequence>
<proteinExistence type="predicted"/>
<reference evidence="1 2" key="1">
    <citation type="journal article" date="2024" name="Commun. Biol.">
        <title>Comparative genomic analysis of thermophilic fungi reveals convergent evolutionary adaptations and gene losses.</title>
        <authorList>
            <person name="Steindorff A.S."/>
            <person name="Aguilar-Pontes M.V."/>
            <person name="Robinson A.J."/>
            <person name="Andreopoulos B."/>
            <person name="LaButti K."/>
            <person name="Kuo A."/>
            <person name="Mondo S."/>
            <person name="Riley R."/>
            <person name="Otillar R."/>
            <person name="Haridas S."/>
            <person name="Lipzen A."/>
            <person name="Grimwood J."/>
            <person name="Schmutz J."/>
            <person name="Clum A."/>
            <person name="Reid I.D."/>
            <person name="Moisan M.C."/>
            <person name="Butler G."/>
            <person name="Nguyen T.T.M."/>
            <person name="Dewar K."/>
            <person name="Conant G."/>
            <person name="Drula E."/>
            <person name="Henrissat B."/>
            <person name="Hansel C."/>
            <person name="Singer S."/>
            <person name="Hutchinson M.I."/>
            <person name="de Vries R.P."/>
            <person name="Natvig D.O."/>
            <person name="Powell A.J."/>
            <person name="Tsang A."/>
            <person name="Grigoriev I.V."/>
        </authorList>
    </citation>
    <scope>NUCLEOTIDE SEQUENCE [LARGE SCALE GENOMIC DNA]</scope>
    <source>
        <strain evidence="1 2">CBS 494.80</strain>
    </source>
</reference>
<protein>
    <submittedName>
        <fullName evidence="1">Uncharacterized protein</fullName>
    </submittedName>
</protein>
<keyword evidence="2" id="KW-1185">Reference proteome</keyword>
<dbReference type="EMBL" id="JAZHXI010000005">
    <property type="protein sequence ID" value="KAL2071713.1"/>
    <property type="molecule type" value="Genomic_DNA"/>
</dbReference>
<dbReference type="PANTHER" id="PTHR33112">
    <property type="entry name" value="DOMAIN PROTEIN, PUTATIVE-RELATED"/>
    <property type="match status" value="1"/>
</dbReference>
<evidence type="ECO:0000313" key="2">
    <source>
        <dbReference type="Proteomes" id="UP001595075"/>
    </source>
</evidence>